<dbReference type="RefSeq" id="XP_067802457.1">
    <property type="nucleotide sequence ID" value="XM_067948306.1"/>
</dbReference>
<feature type="chain" id="PRO_5041921363" evidence="1">
    <location>
        <begin position="27"/>
        <end position="356"/>
    </location>
</feature>
<dbReference type="EMBL" id="JALLKP010000004">
    <property type="protein sequence ID" value="KAK2195614.1"/>
    <property type="molecule type" value="Genomic_DNA"/>
</dbReference>
<dbReference type="KEGG" id="bdw:94337589"/>
<dbReference type="GeneID" id="94337589"/>
<sequence length="356" mass="41505">MSTKTVGMLYIYGILILVIALNGSMANPNRVKGVVVQPPQRRLITLNVLSKTLPPDVFKMTISYNNGIVKHIFRAPPDALFNQIIMDSYVISRKDRYKYEEVEYISKDREGIHTYGFAGGYGYELFCRKNFAGYCTLSGERYSFSSYDGKFPKQDLHLMNPDKKYYDVWDFKSPDADEVYEGRLIVTKEDVTTTALYFNGNMINDSEAKSDILIKAELTTYLPNKMLCVGNYIEGETGREIVRYHISSNGVMWRNYRTIFYMDILKYFKTITIDLNEPLPWYVILTEVMPYCSGRLKTYNLKPGFMATAFLYKKKPIFTRNDSLRVREWIVYEDGMFKNLQVKLENIYAVVMDFFF</sequence>
<proteinExistence type="predicted"/>
<name>A0AAD9PIP9_9APIC</name>
<evidence type="ECO:0000313" key="2">
    <source>
        <dbReference type="EMBL" id="KAK2195614.1"/>
    </source>
</evidence>
<organism evidence="2 3">
    <name type="scientific">Babesia duncani</name>
    <dbReference type="NCBI Taxonomy" id="323732"/>
    <lineage>
        <taxon>Eukaryota</taxon>
        <taxon>Sar</taxon>
        <taxon>Alveolata</taxon>
        <taxon>Apicomplexa</taxon>
        <taxon>Aconoidasida</taxon>
        <taxon>Piroplasmida</taxon>
        <taxon>Babesiidae</taxon>
        <taxon>Babesia</taxon>
    </lineage>
</organism>
<comment type="caution">
    <text evidence="2">The sequence shown here is derived from an EMBL/GenBank/DDBJ whole genome shotgun (WGS) entry which is preliminary data.</text>
</comment>
<feature type="signal peptide" evidence="1">
    <location>
        <begin position="1"/>
        <end position="26"/>
    </location>
</feature>
<evidence type="ECO:0000256" key="1">
    <source>
        <dbReference type="SAM" id="SignalP"/>
    </source>
</evidence>
<reference evidence="2" key="1">
    <citation type="journal article" date="2023" name="Nat. Microbiol.">
        <title>Babesia duncani multi-omics identifies virulence factors and drug targets.</title>
        <authorList>
            <person name="Singh P."/>
            <person name="Lonardi S."/>
            <person name="Liang Q."/>
            <person name="Vydyam P."/>
            <person name="Khabirova E."/>
            <person name="Fang T."/>
            <person name="Gihaz S."/>
            <person name="Thekkiniath J."/>
            <person name="Munshi M."/>
            <person name="Abel S."/>
            <person name="Ciampossin L."/>
            <person name="Batugedara G."/>
            <person name="Gupta M."/>
            <person name="Lu X.M."/>
            <person name="Lenz T."/>
            <person name="Chakravarty S."/>
            <person name="Cornillot E."/>
            <person name="Hu Y."/>
            <person name="Ma W."/>
            <person name="Gonzalez L.M."/>
            <person name="Sanchez S."/>
            <person name="Estrada K."/>
            <person name="Sanchez-Flores A."/>
            <person name="Montero E."/>
            <person name="Harb O.S."/>
            <person name="Le Roch K.G."/>
            <person name="Mamoun C.B."/>
        </authorList>
    </citation>
    <scope>NUCLEOTIDE SEQUENCE</scope>
    <source>
        <strain evidence="2">WA1</strain>
    </source>
</reference>
<accession>A0AAD9PIP9</accession>
<gene>
    <name evidence="2" type="ORF">BdWA1_003292</name>
</gene>
<dbReference type="Proteomes" id="UP001214638">
    <property type="component" value="Unassembled WGS sequence"/>
</dbReference>
<dbReference type="AlphaFoldDB" id="A0AAD9PIP9"/>
<protein>
    <submittedName>
        <fullName evidence="2">Uncharacterized protein</fullName>
    </submittedName>
</protein>
<keyword evidence="1" id="KW-0732">Signal</keyword>
<keyword evidence="3" id="KW-1185">Reference proteome</keyword>
<evidence type="ECO:0000313" key="3">
    <source>
        <dbReference type="Proteomes" id="UP001214638"/>
    </source>
</evidence>